<organism evidence="2 3">
    <name type="scientific">Trichinella pseudospiralis</name>
    <name type="common">Parasitic roundworm</name>
    <dbReference type="NCBI Taxonomy" id="6337"/>
    <lineage>
        <taxon>Eukaryota</taxon>
        <taxon>Metazoa</taxon>
        <taxon>Ecdysozoa</taxon>
        <taxon>Nematoda</taxon>
        <taxon>Enoplea</taxon>
        <taxon>Dorylaimia</taxon>
        <taxon>Trichinellida</taxon>
        <taxon>Trichinellidae</taxon>
        <taxon>Trichinella</taxon>
    </lineage>
</organism>
<evidence type="ECO:0000256" key="1">
    <source>
        <dbReference type="SAM" id="MobiDB-lite"/>
    </source>
</evidence>
<evidence type="ECO:0000313" key="2">
    <source>
        <dbReference type="EMBL" id="KRY88989.1"/>
    </source>
</evidence>
<dbReference type="EMBL" id="JYDT01000036">
    <property type="protein sequence ID" value="KRY88989.1"/>
    <property type="molecule type" value="Genomic_DNA"/>
</dbReference>
<dbReference type="Proteomes" id="UP000054995">
    <property type="component" value="Unassembled WGS sequence"/>
</dbReference>
<feature type="region of interest" description="Disordered" evidence="1">
    <location>
        <begin position="29"/>
        <end position="70"/>
    </location>
</feature>
<protein>
    <submittedName>
        <fullName evidence="2">Uncharacterized protein</fullName>
    </submittedName>
</protein>
<sequence length="188" mass="20181">MLFGDDDDGCRLCVVVVVVYRRKKFPRNSSKQEVNSGSKATTTTTTTTTATSSNSSSGSNKQWCGSSSGGSNRPIGLRVGELPSAPCRVPLWLCWVGKFACRSSAIYTIIPLVTTSRLSLKKKKKAATQEDHCGSLVFIGSGHFLPFLSTALGHRSLFNNGLGSHIACKHAAFCEDNLEACHFDTSSI</sequence>
<dbReference type="OrthoDB" id="10342227at2759"/>
<dbReference type="AlphaFoldDB" id="A0A0V1FSJ9"/>
<evidence type="ECO:0000313" key="3">
    <source>
        <dbReference type="Proteomes" id="UP000054995"/>
    </source>
</evidence>
<reference evidence="2 3" key="1">
    <citation type="submission" date="2015-01" db="EMBL/GenBank/DDBJ databases">
        <title>Evolution of Trichinella species and genotypes.</title>
        <authorList>
            <person name="Korhonen P.K."/>
            <person name="Edoardo P."/>
            <person name="Giuseppe L.R."/>
            <person name="Gasser R.B."/>
        </authorList>
    </citation>
    <scope>NUCLEOTIDE SEQUENCE [LARGE SCALE GENOMIC DNA]</scope>
    <source>
        <strain evidence="2">ISS470</strain>
    </source>
</reference>
<proteinExistence type="predicted"/>
<feature type="compositionally biased region" description="Low complexity" evidence="1">
    <location>
        <begin position="36"/>
        <end position="61"/>
    </location>
</feature>
<name>A0A0V1FSJ9_TRIPS</name>
<keyword evidence="3" id="KW-1185">Reference proteome</keyword>
<comment type="caution">
    <text evidence="2">The sequence shown here is derived from an EMBL/GenBank/DDBJ whole genome shotgun (WGS) entry which is preliminary data.</text>
</comment>
<gene>
    <name evidence="2" type="ORF">T4D_13375</name>
</gene>
<accession>A0A0V1FSJ9</accession>